<organism evidence="1 2">
    <name type="scientific">Flavivirga spongiicola</name>
    <dbReference type="NCBI Taxonomy" id="421621"/>
    <lineage>
        <taxon>Bacteria</taxon>
        <taxon>Pseudomonadati</taxon>
        <taxon>Bacteroidota</taxon>
        <taxon>Flavobacteriia</taxon>
        <taxon>Flavobacteriales</taxon>
        <taxon>Flavobacteriaceae</taxon>
        <taxon>Flavivirga</taxon>
    </lineage>
</organism>
<comment type="caution">
    <text evidence="1">The sequence shown here is derived from an EMBL/GenBank/DDBJ whole genome shotgun (WGS) entry which is preliminary data.</text>
</comment>
<dbReference type="Pfam" id="PF09697">
    <property type="entry name" value="Porph_ging"/>
    <property type="match status" value="1"/>
</dbReference>
<evidence type="ECO:0000313" key="2">
    <source>
        <dbReference type="Proteomes" id="UP001337305"/>
    </source>
</evidence>
<dbReference type="InterPro" id="IPR005901">
    <property type="entry name" value="GLPGLI"/>
</dbReference>
<sequence length="38" mass="4548">MVYKFRIEAWYASQILVPFEPVEFNNLPGLILELKDTY</sequence>
<accession>A0ABU7XY52</accession>
<keyword evidence="2" id="KW-1185">Reference proteome</keyword>
<dbReference type="Proteomes" id="UP001337305">
    <property type="component" value="Unassembled WGS sequence"/>
</dbReference>
<dbReference type="RefSeq" id="WP_303307050.1">
    <property type="nucleotide sequence ID" value="NZ_JAODOP010000004.1"/>
</dbReference>
<protein>
    <submittedName>
        <fullName evidence="1">Uncharacterized protein</fullName>
    </submittedName>
</protein>
<evidence type="ECO:0000313" key="1">
    <source>
        <dbReference type="EMBL" id="MEF3834735.1"/>
    </source>
</evidence>
<reference evidence="1 2" key="1">
    <citation type="submission" date="2022-09" db="EMBL/GenBank/DDBJ databases">
        <title>Genome sequencing of Flavivirga sp. MEBiC05379.</title>
        <authorList>
            <person name="Oh H.-M."/>
            <person name="Kwon K.K."/>
            <person name="Park M.J."/>
            <person name="Yang S.-H."/>
        </authorList>
    </citation>
    <scope>NUCLEOTIDE SEQUENCE [LARGE SCALE GENOMIC DNA]</scope>
    <source>
        <strain evidence="1 2">MEBiC05379</strain>
    </source>
</reference>
<gene>
    <name evidence="1" type="ORF">N1F79_16495</name>
</gene>
<name>A0ABU7XY52_9FLAO</name>
<proteinExistence type="predicted"/>
<dbReference type="EMBL" id="JAODOP010000004">
    <property type="protein sequence ID" value="MEF3834735.1"/>
    <property type="molecule type" value="Genomic_DNA"/>
</dbReference>